<evidence type="ECO:0000313" key="3">
    <source>
        <dbReference type="Proteomes" id="UP000292447"/>
    </source>
</evidence>
<reference evidence="3" key="1">
    <citation type="submission" date="2019-03" db="EMBL/GenBank/DDBJ databases">
        <title>Snf2 controls pulcherriminic acid biosynthesis and connects pigmentation and antifungal activity of the yeast Metschnikowia pulcherrima.</title>
        <authorList>
            <person name="Gore-Lloyd D."/>
            <person name="Sumann I."/>
            <person name="Brachmann A.O."/>
            <person name="Schneeberger K."/>
            <person name="Ortiz-Merino R.A."/>
            <person name="Moreno-Beltran M."/>
            <person name="Schlaefli M."/>
            <person name="Kirner P."/>
            <person name="Santos Kron A."/>
            <person name="Wolfe K.H."/>
            <person name="Piel J."/>
            <person name="Ahrens C.H."/>
            <person name="Henk D."/>
            <person name="Freimoser F.M."/>
        </authorList>
    </citation>
    <scope>NUCLEOTIDE SEQUENCE [LARGE SCALE GENOMIC DNA]</scope>
    <source>
        <strain evidence="3">APC 1.2</strain>
    </source>
</reference>
<sequence length="224" mass="25663">MSSPIRPLSPKRDSLFNSRASSPLKSRPSTPAKAQAQTMRKLPKLEVNLTPRRIQMLAGFLIYEDKPEEYELYHKSRDTAELDTHNDDKENILQPKVLALAQSSNGYRRPLANLDIRQFCGSAVTSGQILRLPLELTQLYQPANYNNESNTAHKFSALPSFVTPPRNAMKQILHRSEYCEDDEMELRLLAKLQAVERRKRAMSVGVNKGKKHLVQKNRFEIYTN</sequence>
<evidence type="ECO:0000256" key="1">
    <source>
        <dbReference type="SAM" id="MobiDB-lite"/>
    </source>
</evidence>
<keyword evidence="3" id="KW-1185">Reference proteome</keyword>
<dbReference type="EMBL" id="CP034456">
    <property type="protein sequence ID" value="QBM86309.1"/>
    <property type="molecule type" value="Genomic_DNA"/>
</dbReference>
<accession>A0A4P6XI72</accession>
<name>A0A4P6XI72_9ASCO</name>
<protein>
    <submittedName>
        <fullName evidence="2">Uncharacterized protein</fullName>
    </submittedName>
</protein>
<dbReference type="AlphaFoldDB" id="A0A4P6XI72"/>
<dbReference type="Proteomes" id="UP000292447">
    <property type="component" value="Chromosome I"/>
</dbReference>
<organism evidence="2 3">
    <name type="scientific">Metschnikowia aff. pulcherrima</name>
    <dbReference type="NCBI Taxonomy" id="2163413"/>
    <lineage>
        <taxon>Eukaryota</taxon>
        <taxon>Fungi</taxon>
        <taxon>Dikarya</taxon>
        <taxon>Ascomycota</taxon>
        <taxon>Saccharomycotina</taxon>
        <taxon>Pichiomycetes</taxon>
        <taxon>Metschnikowiaceae</taxon>
        <taxon>Metschnikowia</taxon>
    </lineage>
</organism>
<proteinExistence type="predicted"/>
<feature type="region of interest" description="Disordered" evidence="1">
    <location>
        <begin position="1"/>
        <end position="39"/>
    </location>
</feature>
<feature type="compositionally biased region" description="Polar residues" evidence="1">
    <location>
        <begin position="15"/>
        <end position="29"/>
    </location>
</feature>
<gene>
    <name evidence="2" type="ORF">METSCH_A09460</name>
</gene>
<evidence type="ECO:0000313" key="2">
    <source>
        <dbReference type="EMBL" id="QBM86309.1"/>
    </source>
</evidence>